<sequence>MSNKAHKEITKLDESFGTYSNSSNVNENATVTSRSEDDKTHPLDNDLSLDVGQPSTNDAPEQYSTFRKTPTKEQNRISDEIVAADSGESIVKEAKSFHEPIDEVADQIGDEIEGEYPEFLSEVQDKAEEFVNRAKEDPAATLKEVGKGILMVAGAMAILKGLFRRH</sequence>
<evidence type="ECO:0000313" key="2">
    <source>
        <dbReference type="EMBL" id="AMK55552.1"/>
    </source>
</evidence>
<name>A0A140DY25_9FIRM</name>
<gene>
    <name evidence="2" type="ORF">AALO17_24180</name>
</gene>
<evidence type="ECO:0000313" key="3">
    <source>
        <dbReference type="Proteomes" id="UP000069771"/>
    </source>
</evidence>
<proteinExistence type="predicted"/>
<dbReference type="KEGG" id="fro:AALO17_24180"/>
<dbReference type="RefSeq" id="WP_067559346.1">
    <property type="nucleotide sequence ID" value="NZ_CAMTBT010000059.1"/>
</dbReference>
<evidence type="ECO:0000256" key="1">
    <source>
        <dbReference type="SAM" id="MobiDB-lite"/>
    </source>
</evidence>
<accession>A0A140DY25</accession>
<dbReference type="AlphaFoldDB" id="A0A140DY25"/>
<dbReference type="EMBL" id="CP011391">
    <property type="protein sequence ID" value="AMK55552.1"/>
    <property type="molecule type" value="Genomic_DNA"/>
</dbReference>
<organism evidence="2 3">
    <name type="scientific">Faecalibaculum rodentium</name>
    <dbReference type="NCBI Taxonomy" id="1702221"/>
    <lineage>
        <taxon>Bacteria</taxon>
        <taxon>Bacillati</taxon>
        <taxon>Bacillota</taxon>
        <taxon>Erysipelotrichia</taxon>
        <taxon>Erysipelotrichales</taxon>
        <taxon>Erysipelotrichaceae</taxon>
        <taxon>Faecalibaculum</taxon>
    </lineage>
</organism>
<dbReference type="Proteomes" id="UP000069771">
    <property type="component" value="Chromosome"/>
</dbReference>
<reference evidence="2 3" key="1">
    <citation type="journal article" date="2016" name="Gut Pathog.">
        <title>Whole genome sequencing of "Faecalibaculum rodentium" ALO17, isolated from C57BL/6J laboratory mouse feces.</title>
        <authorList>
            <person name="Lim S."/>
            <person name="Chang D.H."/>
            <person name="Ahn S."/>
            <person name="Kim B.C."/>
        </authorList>
    </citation>
    <scope>NUCLEOTIDE SEQUENCE [LARGE SCALE GENOMIC DNA]</scope>
    <source>
        <strain evidence="2 3">Alo17</strain>
    </source>
</reference>
<dbReference type="GeneID" id="78478945"/>
<keyword evidence="3" id="KW-1185">Reference proteome</keyword>
<feature type="compositionally biased region" description="Basic and acidic residues" evidence="1">
    <location>
        <begin position="34"/>
        <end position="44"/>
    </location>
</feature>
<feature type="compositionally biased region" description="Polar residues" evidence="1">
    <location>
        <begin position="53"/>
        <end position="68"/>
    </location>
</feature>
<dbReference type="STRING" id="1702221.AALO17_24180"/>
<protein>
    <submittedName>
        <fullName evidence="2">Uncharacterized protein</fullName>
    </submittedName>
</protein>
<feature type="region of interest" description="Disordered" evidence="1">
    <location>
        <begin position="1"/>
        <end position="76"/>
    </location>
</feature>
<feature type="compositionally biased region" description="Basic and acidic residues" evidence="1">
    <location>
        <begin position="1"/>
        <end position="14"/>
    </location>
</feature>
<feature type="compositionally biased region" description="Polar residues" evidence="1">
    <location>
        <begin position="17"/>
        <end position="33"/>
    </location>
</feature>